<evidence type="ECO:0000313" key="1">
    <source>
        <dbReference type="EMBL" id="UOO88417.1"/>
    </source>
</evidence>
<proteinExistence type="predicted"/>
<evidence type="ECO:0008006" key="3">
    <source>
        <dbReference type="Google" id="ProtNLM"/>
    </source>
</evidence>
<dbReference type="RefSeq" id="WP_058357901.1">
    <property type="nucleotide sequence ID" value="NZ_CABKVG010000010.1"/>
</dbReference>
<protein>
    <recommendedName>
        <fullName evidence="3">DUF4253 domain-containing protein</fullName>
    </recommendedName>
</protein>
<evidence type="ECO:0000313" key="2">
    <source>
        <dbReference type="Proteomes" id="UP000832011"/>
    </source>
</evidence>
<dbReference type="Proteomes" id="UP000832011">
    <property type="component" value="Chromosome"/>
</dbReference>
<accession>A0ABY4DY19</accession>
<keyword evidence="2" id="KW-1185">Reference proteome</keyword>
<reference evidence="1 2" key="1">
    <citation type="journal article" date="2022" name="Res Sq">
        <title>Evolution of multicellular longitudinally dividing oral cavity symbionts (Neisseriaceae).</title>
        <authorList>
            <person name="Nyongesa S."/>
            <person name="Weber P."/>
            <person name="Bernet E."/>
            <person name="Pullido F."/>
            <person name="Nieckarz M."/>
            <person name="Delaby M."/>
            <person name="Nieves C."/>
            <person name="Viehboeck T."/>
            <person name="Krause N."/>
            <person name="Rivera-Millot A."/>
            <person name="Nakamura A."/>
            <person name="Vischer N."/>
            <person name="VanNieuwenhze M."/>
            <person name="Brun Y."/>
            <person name="Cava F."/>
            <person name="Bulgheresi S."/>
            <person name="Veyrier F."/>
        </authorList>
    </citation>
    <scope>NUCLEOTIDE SEQUENCE [LARGE SCALE GENOMIC DNA]</scope>
    <source>
        <strain evidence="1 2">SN4</strain>
    </source>
</reference>
<sequence>MNSADSVTALAEQYGFQVYPVRGQQVLVTEHRDHAYRVHPVTKNFYLVRTAAVAGVKQSLLLTEFEQQWHVSLGVGVDLRCLWAWLAEQAHDDAEVADVCAFLQQHHSWDEDEVDDGLGDYVPIQEVEPVSDGLLRPVGVGEMKLYDLQAVSGLLADFEQVFLPWFASRDSVDTLLQLIAHGDEAMMAALRLAHELQQRWYWKRPAPAYLAYDSVMFALGAPIADLLQGVLLYAQDEREQGWAALKRYQQVLLAKRQKFGSMWPVTE</sequence>
<dbReference type="EMBL" id="CP091511">
    <property type="protein sequence ID" value="UOO88417.1"/>
    <property type="molecule type" value="Genomic_DNA"/>
</dbReference>
<name>A0ABY4DY19_9NEIS</name>
<gene>
    <name evidence="1" type="ORF">LVJ82_13170</name>
</gene>
<organism evidence="1 2">
    <name type="scientific">Vitreoscilla massiliensis</name>
    <dbReference type="NCBI Taxonomy" id="1689272"/>
    <lineage>
        <taxon>Bacteria</taxon>
        <taxon>Pseudomonadati</taxon>
        <taxon>Pseudomonadota</taxon>
        <taxon>Betaproteobacteria</taxon>
        <taxon>Neisseriales</taxon>
        <taxon>Neisseriaceae</taxon>
        <taxon>Vitreoscilla</taxon>
    </lineage>
</organism>